<proteinExistence type="predicted"/>
<feature type="transmembrane region" description="Helical" evidence="1">
    <location>
        <begin position="307"/>
        <end position="324"/>
    </location>
</feature>
<dbReference type="RefSeq" id="WP_311483873.1">
    <property type="nucleotide sequence ID" value="NZ_JAVRHP010000022.1"/>
</dbReference>
<dbReference type="Pfam" id="PF12412">
    <property type="entry name" value="DUF3667"/>
    <property type="match status" value="1"/>
</dbReference>
<comment type="caution">
    <text evidence="2">The sequence shown here is derived from an EMBL/GenBank/DDBJ whole genome shotgun (WGS) entry which is preliminary data.</text>
</comment>
<feature type="transmembrane region" description="Helical" evidence="1">
    <location>
        <begin position="336"/>
        <end position="364"/>
    </location>
</feature>
<keyword evidence="1" id="KW-0812">Transmembrane</keyword>
<feature type="transmembrane region" description="Helical" evidence="1">
    <location>
        <begin position="93"/>
        <end position="111"/>
    </location>
</feature>
<protein>
    <submittedName>
        <fullName evidence="2">DUF3667 domain-containing protein</fullName>
    </submittedName>
</protein>
<sequence>MKNNRSLRKYRGEECLNCGHPLDLSNVYCPNCGQLNSTKKLNLDDFFSEFFSGIFAYDSRFQRTLKALLFQPGKISKDYIQGKRARYANPFRFYLSASIIFFLLMSFSNSLENMDFSNDRSMLQEELSRVPQDSLNELNENFRRIPGLRNEQFSADSLDAALQRETSYREVYISQETLDTMSFSTSVVKKFDVFSEYYKETKTANSERALENLSYANSLYNQWLYKKAVDWNLLLENPQIFVNYFVNKLPFIIFFYLPIFALFIWLLYVRRPFNYMEHLIFAFHVQTTFFVLYSLALIFDYFITGDWGSTIAGFAFVLYLYKALREFYNQGHVKTVLKFVMLSTIFFILALLTAGIALFASFAIY</sequence>
<name>A0ABU3CTQ3_9FLAO</name>
<keyword evidence="3" id="KW-1185">Reference proteome</keyword>
<dbReference type="InterPro" id="IPR022134">
    <property type="entry name" value="DUF3667"/>
</dbReference>
<dbReference type="EMBL" id="JAVRHP010000022">
    <property type="protein sequence ID" value="MDT0649715.1"/>
    <property type="molecule type" value="Genomic_DNA"/>
</dbReference>
<organism evidence="2 3">
    <name type="scientific">Autumnicola edwardsiae</name>
    <dbReference type="NCBI Taxonomy" id="3075594"/>
    <lineage>
        <taxon>Bacteria</taxon>
        <taxon>Pseudomonadati</taxon>
        <taxon>Bacteroidota</taxon>
        <taxon>Flavobacteriia</taxon>
        <taxon>Flavobacteriales</taxon>
        <taxon>Flavobacteriaceae</taxon>
        <taxon>Autumnicola</taxon>
    </lineage>
</organism>
<reference evidence="2 3" key="1">
    <citation type="submission" date="2023-09" db="EMBL/GenBank/DDBJ databases">
        <authorList>
            <person name="Rey-Velasco X."/>
        </authorList>
    </citation>
    <scope>NUCLEOTIDE SEQUENCE [LARGE SCALE GENOMIC DNA]</scope>
    <source>
        <strain evidence="2 3">F297</strain>
    </source>
</reference>
<feature type="transmembrane region" description="Helical" evidence="1">
    <location>
        <begin position="249"/>
        <end position="268"/>
    </location>
</feature>
<evidence type="ECO:0000313" key="3">
    <source>
        <dbReference type="Proteomes" id="UP001248819"/>
    </source>
</evidence>
<keyword evidence="1" id="KW-0472">Membrane</keyword>
<dbReference type="Proteomes" id="UP001248819">
    <property type="component" value="Unassembled WGS sequence"/>
</dbReference>
<evidence type="ECO:0000256" key="1">
    <source>
        <dbReference type="SAM" id="Phobius"/>
    </source>
</evidence>
<feature type="transmembrane region" description="Helical" evidence="1">
    <location>
        <begin position="280"/>
        <end position="301"/>
    </location>
</feature>
<gene>
    <name evidence="2" type="ORF">RM529_06135</name>
</gene>
<accession>A0ABU3CTQ3</accession>
<evidence type="ECO:0000313" key="2">
    <source>
        <dbReference type="EMBL" id="MDT0649715.1"/>
    </source>
</evidence>
<keyword evidence="1" id="KW-1133">Transmembrane helix</keyword>